<keyword evidence="4" id="KW-0067">ATP-binding</keyword>
<dbReference type="PROSITE" id="PS00108">
    <property type="entry name" value="PROTEIN_KINASE_ST"/>
    <property type="match status" value="1"/>
</dbReference>
<dbReference type="Gene3D" id="3.40.190.10">
    <property type="entry name" value="Periplasmic binding protein-like II"/>
    <property type="match status" value="2"/>
</dbReference>
<dbReference type="Pfam" id="PF00497">
    <property type="entry name" value="SBP_bac_3"/>
    <property type="match status" value="1"/>
</dbReference>
<dbReference type="RefSeq" id="WP_204284188.1">
    <property type="nucleotide sequence ID" value="NZ_BAABEJ010000003.1"/>
</dbReference>
<protein>
    <recommendedName>
        <fullName evidence="6">Protein kinase domain-containing protein</fullName>
    </recommendedName>
</protein>
<dbReference type="Gene3D" id="3.30.200.20">
    <property type="entry name" value="Phosphorylase Kinase, domain 1"/>
    <property type="match status" value="1"/>
</dbReference>
<feature type="compositionally biased region" description="Gly residues" evidence="5">
    <location>
        <begin position="459"/>
        <end position="470"/>
    </location>
</feature>
<keyword evidence="1" id="KW-0808">Transferase</keyword>
<dbReference type="CDD" id="cd14014">
    <property type="entry name" value="STKc_PknB_like"/>
    <property type="match status" value="1"/>
</dbReference>
<keyword evidence="3" id="KW-0418">Kinase</keyword>
<feature type="region of interest" description="Disordered" evidence="5">
    <location>
        <begin position="427"/>
        <end position="524"/>
    </location>
</feature>
<dbReference type="SUPFAM" id="SSF56112">
    <property type="entry name" value="Protein kinase-like (PK-like)"/>
    <property type="match status" value="1"/>
</dbReference>
<dbReference type="InterPro" id="IPR011009">
    <property type="entry name" value="Kinase-like_dom_sf"/>
</dbReference>
<feature type="compositionally biased region" description="Gly residues" evidence="5">
    <location>
        <begin position="333"/>
        <end position="349"/>
    </location>
</feature>
<dbReference type="InterPro" id="IPR008271">
    <property type="entry name" value="Ser/Thr_kinase_AS"/>
</dbReference>
<evidence type="ECO:0000259" key="6">
    <source>
        <dbReference type="PROSITE" id="PS50011"/>
    </source>
</evidence>
<dbReference type="PANTHER" id="PTHR43289:SF34">
    <property type="entry name" value="SERINE_THREONINE-PROTEIN KINASE YBDM-RELATED"/>
    <property type="match status" value="1"/>
</dbReference>
<evidence type="ECO:0000256" key="3">
    <source>
        <dbReference type="ARBA" id="ARBA00022777"/>
    </source>
</evidence>
<keyword evidence="2" id="KW-0547">Nucleotide-binding</keyword>
<evidence type="ECO:0000313" key="8">
    <source>
        <dbReference type="Proteomes" id="UP000651728"/>
    </source>
</evidence>
<feature type="region of interest" description="Disordered" evidence="5">
    <location>
        <begin position="293"/>
        <end position="410"/>
    </location>
</feature>
<feature type="compositionally biased region" description="Low complexity" evidence="5">
    <location>
        <begin position="437"/>
        <end position="458"/>
    </location>
</feature>
<evidence type="ECO:0000256" key="2">
    <source>
        <dbReference type="ARBA" id="ARBA00022741"/>
    </source>
</evidence>
<dbReference type="InterPro" id="IPR000719">
    <property type="entry name" value="Prot_kinase_dom"/>
</dbReference>
<dbReference type="Pfam" id="PF00069">
    <property type="entry name" value="Pkinase"/>
    <property type="match status" value="1"/>
</dbReference>
<dbReference type="SMART" id="SM00062">
    <property type="entry name" value="PBPb"/>
    <property type="match status" value="1"/>
</dbReference>
<dbReference type="SUPFAM" id="SSF53850">
    <property type="entry name" value="Periplasmic binding protein-like II"/>
    <property type="match status" value="1"/>
</dbReference>
<evidence type="ECO:0000313" key="7">
    <source>
        <dbReference type="EMBL" id="GIH30705.1"/>
    </source>
</evidence>
<organism evidence="7 8">
    <name type="scientific">Microbispora amethystogenes</name>
    <dbReference type="NCBI Taxonomy" id="1427754"/>
    <lineage>
        <taxon>Bacteria</taxon>
        <taxon>Bacillati</taxon>
        <taxon>Actinomycetota</taxon>
        <taxon>Actinomycetes</taxon>
        <taxon>Streptosporangiales</taxon>
        <taxon>Streptosporangiaceae</taxon>
        <taxon>Microbispora</taxon>
    </lineage>
</organism>
<feature type="domain" description="Protein kinase" evidence="6">
    <location>
        <begin position="18"/>
        <end position="266"/>
    </location>
</feature>
<evidence type="ECO:0000256" key="1">
    <source>
        <dbReference type="ARBA" id="ARBA00022679"/>
    </source>
</evidence>
<dbReference type="PROSITE" id="PS50011">
    <property type="entry name" value="PROTEIN_KINASE_DOM"/>
    <property type="match status" value="1"/>
</dbReference>
<reference evidence="7 8" key="1">
    <citation type="submission" date="2021-01" db="EMBL/GenBank/DDBJ databases">
        <title>Whole genome shotgun sequence of Microbispora amethystogenes NBRC 101907.</title>
        <authorList>
            <person name="Komaki H."/>
            <person name="Tamura T."/>
        </authorList>
    </citation>
    <scope>NUCLEOTIDE SEQUENCE [LARGE SCALE GENOMIC DNA]</scope>
    <source>
        <strain evidence="7 8">NBRC 101907</strain>
    </source>
</reference>
<name>A0ABQ4F7D5_9ACTN</name>
<accession>A0ABQ4F7D5</accession>
<feature type="compositionally biased region" description="Gly residues" evidence="5">
    <location>
        <begin position="479"/>
        <end position="507"/>
    </location>
</feature>
<dbReference type="Proteomes" id="UP000651728">
    <property type="component" value="Unassembled WGS sequence"/>
</dbReference>
<keyword evidence="8" id="KW-1185">Reference proteome</keyword>
<feature type="compositionally biased region" description="Low complexity" evidence="5">
    <location>
        <begin position="375"/>
        <end position="393"/>
    </location>
</feature>
<evidence type="ECO:0000256" key="4">
    <source>
        <dbReference type="ARBA" id="ARBA00022840"/>
    </source>
</evidence>
<sequence length="832" mass="84784">MPQIAPLQPGDPTRLGPFVLSGRLGEGGQGVVYLGEDQAGEQAAVKLLHVKFTGDAVARSRFARELRAAQRVASFCTARVMAADLEGDTPYIASEFIDGRSLRETVEERGTVTGSALERLAVGTATALTAIHQAGIVHRDFKPDNVLLAVDGPRVVDFGIARILDSTATITSRAIGTPAYMAPEQISGGKVGPPADVFSWASTIAYAATGTVVFGGDSIAAVLNRILNHEIDTSTLPEPLAGVVRACLRKSPDERPTADQILLRLLGRTASGDASTTVLFEGAAHAADPAAKPFAGRAAPHPGGRHGDQPSGQPSGRYGGSYGDHPGDHPGAQHGGRPGGSYGGSGGDARSGPHRFAGASGGGPHEPVGGARYGPPNGAHNAAHNAAQNPAHDAAWRGRHEGSTGPALSVGTWDTEAARAFLSPAVSTDVRAGGDTGTASSPPTPPGTGSYGSEPEGSGAYGSGPHGSGPQGSRAYGSGPRGSGPQGSGPQGSGPQGPGSHGSGPQGSGAVAPHDPGPAPSRRSRRRGLLIAACATALAVLAGGGALVAREMGLLPIAGGETGEVGEVGEVGTSSSGSPQPRPTFASVLDKVARTGRLTIGVRGDLPGVALLQGTGSSGFEIDLATYIARRLKVPASGITFHRIGVGERVRALTDGVVDMVVATYSYDDNRGDDVTFAGPYYTAHADLLVLAGSRIRKLDDLAGRRMCAPAGSTTARLIAGKVDVEQVPAGNYAQCMTQLTSGKVDAVPGDDLIIAGFGNREALKLSVLGVRLRDQRYAVGLPRNDVRTCAAVEGAIRDLYADGTMRSLLRKHFGNVDFDSEAKAPAPLSCR</sequence>
<dbReference type="InterPro" id="IPR001638">
    <property type="entry name" value="Solute-binding_3/MltF_N"/>
</dbReference>
<dbReference type="EMBL" id="BOOB01000005">
    <property type="protein sequence ID" value="GIH30705.1"/>
    <property type="molecule type" value="Genomic_DNA"/>
</dbReference>
<dbReference type="Gene3D" id="1.10.510.10">
    <property type="entry name" value="Transferase(Phosphotransferase) domain 1"/>
    <property type="match status" value="1"/>
</dbReference>
<gene>
    <name evidence="7" type="ORF">Mam01_08690</name>
</gene>
<proteinExistence type="predicted"/>
<comment type="caution">
    <text evidence="7">The sequence shown here is derived from an EMBL/GenBank/DDBJ whole genome shotgun (WGS) entry which is preliminary data.</text>
</comment>
<dbReference type="PANTHER" id="PTHR43289">
    <property type="entry name" value="MITOGEN-ACTIVATED PROTEIN KINASE KINASE KINASE 20-RELATED"/>
    <property type="match status" value="1"/>
</dbReference>
<evidence type="ECO:0000256" key="5">
    <source>
        <dbReference type="SAM" id="MobiDB-lite"/>
    </source>
</evidence>